<dbReference type="Proteomes" id="UP001176960">
    <property type="component" value="Unassembled WGS sequence"/>
</dbReference>
<dbReference type="AlphaFoldDB" id="A0AA35UG16"/>
<dbReference type="EMBL" id="CATKSH010000006">
    <property type="protein sequence ID" value="CAI9120536.1"/>
    <property type="molecule type" value="Genomic_DNA"/>
</dbReference>
<proteinExistence type="predicted"/>
<protein>
    <submittedName>
        <fullName evidence="1">Uncharacterized protein</fullName>
    </submittedName>
</protein>
<reference evidence="1" key="1">
    <citation type="submission" date="2023-03" db="EMBL/GenBank/DDBJ databases">
        <authorList>
            <person name="Cleenwerck I."/>
        </authorList>
    </citation>
    <scope>NUCLEOTIDE SEQUENCE</scope>
    <source>
        <strain evidence="1">LMG 32879</strain>
    </source>
</reference>
<gene>
    <name evidence="1" type="ORF">LMG32879_001369</name>
</gene>
<accession>A0AA35UG16</accession>
<sequence length="98" mass="11085">MRVTEAARLLTTGYVSADFLWQMTTTPERVVIALLAGRPDWLPARTSTPTEAWDVLNARYRRLLLRRAPHHIQRCLPERAAYGVTGAINPRSSLCPLE</sequence>
<evidence type="ECO:0000313" key="1">
    <source>
        <dbReference type="EMBL" id="CAI9120536.1"/>
    </source>
</evidence>
<comment type="caution">
    <text evidence="1">The sequence shown here is derived from an EMBL/GenBank/DDBJ whole genome shotgun (WGS) entry which is preliminary data.</text>
</comment>
<dbReference type="RefSeq" id="WP_289840631.1">
    <property type="nucleotide sequence ID" value="NZ_CATKSH010000006.1"/>
</dbReference>
<name>A0AA35UG16_9PROT</name>
<organism evidence="1 2">
    <name type="scientific">Brytella acorum</name>
    <dbReference type="NCBI Taxonomy" id="2959299"/>
    <lineage>
        <taxon>Bacteria</taxon>
        <taxon>Pseudomonadati</taxon>
        <taxon>Pseudomonadota</taxon>
        <taxon>Alphaproteobacteria</taxon>
        <taxon>Acetobacterales</taxon>
        <taxon>Acetobacteraceae</taxon>
        <taxon>Brytella</taxon>
    </lineage>
</organism>
<evidence type="ECO:0000313" key="2">
    <source>
        <dbReference type="Proteomes" id="UP001176960"/>
    </source>
</evidence>
<keyword evidence="2" id="KW-1185">Reference proteome</keyword>